<dbReference type="NCBIfam" id="NF005385">
    <property type="entry name" value="PRK06930.1"/>
    <property type="match status" value="1"/>
</dbReference>
<dbReference type="Pfam" id="PF08281">
    <property type="entry name" value="Sigma70_r4_2"/>
    <property type="match status" value="1"/>
</dbReference>
<proteinExistence type="predicted"/>
<dbReference type="SUPFAM" id="SSF88659">
    <property type="entry name" value="Sigma3 and sigma4 domains of RNA polymerase sigma factors"/>
    <property type="match status" value="1"/>
</dbReference>
<evidence type="ECO:0000259" key="1">
    <source>
        <dbReference type="SMART" id="SM00421"/>
    </source>
</evidence>
<gene>
    <name evidence="2" type="ORF">H9631_20605</name>
</gene>
<comment type="caution">
    <text evidence="2">The sequence shown here is derived from an EMBL/GenBank/DDBJ whole genome shotgun (WGS) entry which is preliminary data.</text>
</comment>
<dbReference type="NCBIfam" id="TIGR02937">
    <property type="entry name" value="sigma70-ECF"/>
    <property type="match status" value="1"/>
</dbReference>
<dbReference type="InterPro" id="IPR000792">
    <property type="entry name" value="Tscrpt_reg_LuxR_C"/>
</dbReference>
<dbReference type="EMBL" id="JACSPV010000060">
    <property type="protein sequence ID" value="MBD8007448.1"/>
    <property type="molecule type" value="Genomic_DNA"/>
</dbReference>
<dbReference type="Proteomes" id="UP000648182">
    <property type="component" value="Unassembled WGS sequence"/>
</dbReference>
<dbReference type="InterPro" id="IPR036388">
    <property type="entry name" value="WH-like_DNA-bd_sf"/>
</dbReference>
<evidence type="ECO:0000313" key="2">
    <source>
        <dbReference type="EMBL" id="MBD8007448.1"/>
    </source>
</evidence>
<dbReference type="Gene3D" id="1.10.10.10">
    <property type="entry name" value="Winged helix-like DNA-binding domain superfamily/Winged helix DNA-binding domain"/>
    <property type="match status" value="1"/>
</dbReference>
<sequence length="166" mass="19223">MPNWADKLIQEYSDGKRQLLKASKNLDKKNPVESEYKTMINSMTEDMDFVIEWLETGRQPGTYRGVDKRSVYQIRSLENMDLIPDIADQLDDVNERKPLMTREEKIILQDILSSFSRRERQCYLLNVAQGMSWAAIADELGISKSSVQTHIKRARTKVAKRINEVG</sequence>
<protein>
    <submittedName>
        <fullName evidence="2">Sigma-70 family RNA polymerase sigma factor</fullName>
    </submittedName>
</protein>
<dbReference type="InterPro" id="IPR013324">
    <property type="entry name" value="RNA_pol_sigma_r3/r4-like"/>
</dbReference>
<accession>A0ABR8VRN7</accession>
<feature type="domain" description="HTH luxR-type" evidence="1">
    <location>
        <begin position="112"/>
        <end position="161"/>
    </location>
</feature>
<dbReference type="InterPro" id="IPR013249">
    <property type="entry name" value="RNA_pol_sigma70_r4_t2"/>
</dbReference>
<keyword evidence="3" id="KW-1185">Reference proteome</keyword>
<reference evidence="2 3" key="1">
    <citation type="submission" date="2020-08" db="EMBL/GenBank/DDBJ databases">
        <title>A Genomic Blueprint of the Chicken Gut Microbiome.</title>
        <authorList>
            <person name="Gilroy R."/>
            <person name="Ravi A."/>
            <person name="Getino M."/>
            <person name="Pursley I."/>
            <person name="Horton D.L."/>
            <person name="Alikhan N.-F."/>
            <person name="Baker D."/>
            <person name="Gharbi K."/>
            <person name="Hall N."/>
            <person name="Watson M."/>
            <person name="Adriaenssens E.M."/>
            <person name="Foster-Nyarko E."/>
            <person name="Jarju S."/>
            <person name="Secka A."/>
            <person name="Antonio M."/>
            <person name="Oren A."/>
            <person name="Chaudhuri R."/>
            <person name="La Ragione R.M."/>
            <person name="Hildebrand F."/>
            <person name="Pallen M.J."/>
        </authorList>
    </citation>
    <scope>NUCLEOTIDE SEQUENCE [LARGE SCALE GENOMIC DNA]</scope>
    <source>
        <strain evidence="2 3">Sa1BUA2</strain>
    </source>
</reference>
<evidence type="ECO:0000313" key="3">
    <source>
        <dbReference type="Proteomes" id="UP000648182"/>
    </source>
</evidence>
<organism evidence="2 3">
    <name type="scientific">Bacillus norwichensis</name>
    <dbReference type="NCBI Taxonomy" id="2762217"/>
    <lineage>
        <taxon>Bacteria</taxon>
        <taxon>Bacillati</taxon>
        <taxon>Bacillota</taxon>
        <taxon>Bacilli</taxon>
        <taxon>Bacillales</taxon>
        <taxon>Bacillaceae</taxon>
        <taxon>Bacillus</taxon>
    </lineage>
</organism>
<name>A0ABR8VRN7_9BACI</name>
<dbReference type="RefSeq" id="WP_191816084.1">
    <property type="nucleotide sequence ID" value="NZ_JACSPV010000060.1"/>
</dbReference>
<dbReference type="InterPro" id="IPR014284">
    <property type="entry name" value="RNA_pol_sigma-70_dom"/>
</dbReference>
<dbReference type="SMART" id="SM00421">
    <property type="entry name" value="HTH_LUXR"/>
    <property type="match status" value="1"/>
</dbReference>